<sequence>MKFATTNAAAAAAFVFTQSFAQFVPAPTDLTTTKGYLDLPVRYKAVPEEICELTPGVKSYSGYVDIEEEQHIFWWFFEAREVDPSEAPLTVWINGGPGSSSMIGLFQELGPCSITEDQQPVFNEYSWKIAAIDTMADEYGSNASNMLFIDHPAQVGFSYSVPVPAYESESGDIVTLPNATCPDYAEGLGTCGTYSYPNQTDTANSTVNAAPSMWHTLQGFMGAFPQYSRNEFNFATESYGGHYGPIFNEYLEEQNALIKEGSLPGAHHIKLRTLLIGNGWYDPLTQWASYYNFTVSPGNTYDVAPFNASIQNQMYNAMYGPGNCYDMTMDCYNRGLNEICSAADNFCYAEVEYVLDEYAQRDEYDIRELQPDPIPHDYFVEYLNSPKVQQAVGAYTNYSTSSSTVSLAFGATGDDDRRAGTIAASRKLVEQGVYVFMYAGDADYICNWLGGEVVAELVEAPGFGTAGYTNISTSDGIVHGQVKQSGNFAFARIYEAGHEVPFYQPLAALEIFERAIAGDDIACGETNVRHGYKSVGTPESTYREGNGTVQYEVLPDDATYNTTLNAPNPVNGTNGTTTRRDVKQSKKHSRSRKLSQFLPGRIAK</sequence>
<keyword evidence="3" id="KW-0645">Protease</keyword>
<evidence type="ECO:0000256" key="4">
    <source>
        <dbReference type="ARBA" id="ARBA00022801"/>
    </source>
</evidence>
<comment type="caution">
    <text evidence="7">The sequence shown here is derived from an EMBL/GenBank/DDBJ whole genome shotgun (WGS) entry which is preliminary data.</text>
</comment>
<evidence type="ECO:0000313" key="7">
    <source>
        <dbReference type="EMBL" id="RMY01184.1"/>
    </source>
</evidence>
<dbReference type="GO" id="GO:0004185">
    <property type="term" value="F:serine-type carboxypeptidase activity"/>
    <property type="evidence" value="ECO:0007669"/>
    <property type="project" value="InterPro"/>
</dbReference>
<keyword evidence="4" id="KW-0378">Hydrolase</keyword>
<feature type="compositionally biased region" description="Polar residues" evidence="6">
    <location>
        <begin position="560"/>
        <end position="570"/>
    </location>
</feature>
<evidence type="ECO:0000256" key="3">
    <source>
        <dbReference type="ARBA" id="ARBA00022670"/>
    </source>
</evidence>
<protein>
    <recommendedName>
        <fullName evidence="11">Carboxypeptidase</fullName>
    </recommendedName>
</protein>
<dbReference type="SUPFAM" id="SSF53474">
    <property type="entry name" value="alpha/beta-Hydrolases"/>
    <property type="match status" value="1"/>
</dbReference>
<keyword evidence="2" id="KW-0121">Carboxypeptidase</keyword>
<accession>A0A3M6YDQ4</accession>
<dbReference type="Pfam" id="PF00450">
    <property type="entry name" value="Peptidase_S10"/>
    <property type="match status" value="2"/>
</dbReference>
<evidence type="ECO:0000256" key="1">
    <source>
        <dbReference type="ARBA" id="ARBA00009431"/>
    </source>
</evidence>
<evidence type="ECO:0000256" key="2">
    <source>
        <dbReference type="ARBA" id="ARBA00022645"/>
    </source>
</evidence>
<name>A0A3M6YDQ4_HORWE</name>
<feature type="region of interest" description="Disordered" evidence="6">
    <location>
        <begin position="560"/>
        <end position="604"/>
    </location>
</feature>
<comment type="similarity">
    <text evidence="1">Belongs to the peptidase S10 family.</text>
</comment>
<dbReference type="InterPro" id="IPR001563">
    <property type="entry name" value="Peptidase_S10"/>
</dbReference>
<dbReference type="Proteomes" id="UP000282582">
    <property type="component" value="Unassembled WGS sequence"/>
</dbReference>
<evidence type="ECO:0000313" key="10">
    <source>
        <dbReference type="Proteomes" id="UP000282582"/>
    </source>
</evidence>
<evidence type="ECO:0000256" key="6">
    <source>
        <dbReference type="SAM" id="MobiDB-lite"/>
    </source>
</evidence>
<evidence type="ECO:0008006" key="11">
    <source>
        <dbReference type="Google" id="ProtNLM"/>
    </source>
</evidence>
<dbReference type="AlphaFoldDB" id="A0A3M6YDQ4"/>
<evidence type="ECO:0000313" key="9">
    <source>
        <dbReference type="Proteomes" id="UP000276864"/>
    </source>
</evidence>
<keyword evidence="5" id="KW-0325">Glycoprotein</keyword>
<reference evidence="9 10" key="1">
    <citation type="journal article" date="2018" name="BMC Genomics">
        <title>Genomic evidence for intraspecific hybridization in a clonal and extremely halotolerant yeast.</title>
        <authorList>
            <person name="Gostincar C."/>
            <person name="Stajich J.E."/>
            <person name="Zupancic J."/>
            <person name="Zalar P."/>
            <person name="Gunde-Cimerman N."/>
        </authorList>
    </citation>
    <scope>NUCLEOTIDE SEQUENCE [LARGE SCALE GENOMIC DNA]</scope>
    <source>
        <strain evidence="8 9">EXF-6651</strain>
        <strain evidence="7 10">EXF-6654</strain>
    </source>
</reference>
<evidence type="ECO:0000313" key="8">
    <source>
        <dbReference type="EMBL" id="RMY40091.1"/>
    </source>
</evidence>
<dbReference type="EMBL" id="QWIK01000778">
    <property type="protein sequence ID" value="RMY01184.1"/>
    <property type="molecule type" value="Genomic_DNA"/>
</dbReference>
<dbReference type="GO" id="GO:0006508">
    <property type="term" value="P:proteolysis"/>
    <property type="evidence" value="ECO:0007669"/>
    <property type="project" value="UniProtKB-KW"/>
</dbReference>
<gene>
    <name evidence="8" type="ORF">D0866_01500</name>
    <name evidence="7" type="ORF">D0868_08625</name>
</gene>
<dbReference type="PRINTS" id="PR00724">
    <property type="entry name" value="CRBOXYPTASEC"/>
</dbReference>
<dbReference type="Proteomes" id="UP000276864">
    <property type="component" value="Unassembled WGS sequence"/>
</dbReference>
<dbReference type="GO" id="GO:0000324">
    <property type="term" value="C:fungal-type vacuole"/>
    <property type="evidence" value="ECO:0007669"/>
    <property type="project" value="TreeGrafter"/>
</dbReference>
<dbReference type="InterPro" id="IPR029058">
    <property type="entry name" value="AB_hydrolase_fold"/>
</dbReference>
<organism evidence="7 10">
    <name type="scientific">Hortaea werneckii</name>
    <name type="common">Black yeast</name>
    <name type="synonym">Cladosporium werneckii</name>
    <dbReference type="NCBI Taxonomy" id="91943"/>
    <lineage>
        <taxon>Eukaryota</taxon>
        <taxon>Fungi</taxon>
        <taxon>Dikarya</taxon>
        <taxon>Ascomycota</taxon>
        <taxon>Pezizomycotina</taxon>
        <taxon>Dothideomycetes</taxon>
        <taxon>Dothideomycetidae</taxon>
        <taxon>Mycosphaerellales</taxon>
        <taxon>Teratosphaeriaceae</taxon>
        <taxon>Hortaea</taxon>
    </lineage>
</organism>
<proteinExistence type="inferred from homology"/>
<dbReference type="Gene3D" id="3.40.50.1820">
    <property type="entry name" value="alpha/beta hydrolase"/>
    <property type="match status" value="1"/>
</dbReference>
<evidence type="ECO:0000256" key="5">
    <source>
        <dbReference type="ARBA" id="ARBA00023180"/>
    </source>
</evidence>
<dbReference type="EMBL" id="QWIM01000087">
    <property type="protein sequence ID" value="RMY40091.1"/>
    <property type="molecule type" value="Genomic_DNA"/>
</dbReference>
<dbReference type="PANTHER" id="PTHR11802">
    <property type="entry name" value="SERINE PROTEASE FAMILY S10 SERINE CARBOXYPEPTIDASE"/>
    <property type="match status" value="1"/>
</dbReference>
<dbReference type="PANTHER" id="PTHR11802:SF64">
    <property type="entry name" value="CARBOXYPEPTIDASE"/>
    <property type="match status" value="1"/>
</dbReference>